<feature type="region of interest" description="Disordered" evidence="1">
    <location>
        <begin position="127"/>
        <end position="189"/>
    </location>
</feature>
<dbReference type="EMBL" id="BLXT01006765">
    <property type="protein sequence ID" value="GFO33194.1"/>
    <property type="molecule type" value="Genomic_DNA"/>
</dbReference>
<evidence type="ECO:0000313" key="3">
    <source>
        <dbReference type="Proteomes" id="UP000735302"/>
    </source>
</evidence>
<accession>A0AAV4CNE3</accession>
<protein>
    <submittedName>
        <fullName evidence="2">Uncharacterized protein</fullName>
    </submittedName>
</protein>
<sequence>MDMNLTEIEGRGGEGGCKGEKRLAGLVFVYSDLRLSGTPPGRGAGGGVRTRDSSVPADLRVDSLATVPPTPPQTGGVVVCEGYLGSGRYEAAPSVDCRRYALLSKQGKEACHQLYTAGHHVRQLTHLHNSNNNNSNNNNNNSNNNNNRNNTTNNSNSNNNINNNNRNNTTNNNRNNNNNNRNNKNSNNKSIIDNIVNNINHHHTTTTHLHPSLPPTDLVNPGAE</sequence>
<organism evidence="2 3">
    <name type="scientific">Plakobranchus ocellatus</name>
    <dbReference type="NCBI Taxonomy" id="259542"/>
    <lineage>
        <taxon>Eukaryota</taxon>
        <taxon>Metazoa</taxon>
        <taxon>Spiralia</taxon>
        <taxon>Lophotrochozoa</taxon>
        <taxon>Mollusca</taxon>
        <taxon>Gastropoda</taxon>
        <taxon>Heterobranchia</taxon>
        <taxon>Euthyneura</taxon>
        <taxon>Panpulmonata</taxon>
        <taxon>Sacoglossa</taxon>
        <taxon>Placobranchoidea</taxon>
        <taxon>Plakobranchidae</taxon>
        <taxon>Plakobranchus</taxon>
    </lineage>
</organism>
<gene>
    <name evidence="2" type="ORF">PoB_005969900</name>
</gene>
<evidence type="ECO:0000256" key="1">
    <source>
        <dbReference type="SAM" id="MobiDB-lite"/>
    </source>
</evidence>
<keyword evidence="3" id="KW-1185">Reference proteome</keyword>
<dbReference type="PANTHER" id="PTHR42264">
    <property type="entry name" value="EPHRIN_REC_LIKE DOMAIN-CONTAINING PROTEIN"/>
    <property type="match status" value="1"/>
</dbReference>
<dbReference type="Proteomes" id="UP000735302">
    <property type="component" value="Unassembled WGS sequence"/>
</dbReference>
<evidence type="ECO:0000313" key="2">
    <source>
        <dbReference type="EMBL" id="GFO33194.1"/>
    </source>
</evidence>
<reference evidence="2 3" key="1">
    <citation type="journal article" date="2021" name="Elife">
        <title>Chloroplast acquisition without the gene transfer in kleptoplastic sea slugs, Plakobranchus ocellatus.</title>
        <authorList>
            <person name="Maeda T."/>
            <person name="Takahashi S."/>
            <person name="Yoshida T."/>
            <person name="Shimamura S."/>
            <person name="Takaki Y."/>
            <person name="Nagai Y."/>
            <person name="Toyoda A."/>
            <person name="Suzuki Y."/>
            <person name="Arimoto A."/>
            <person name="Ishii H."/>
            <person name="Satoh N."/>
            <person name="Nishiyama T."/>
            <person name="Hasebe M."/>
            <person name="Maruyama T."/>
            <person name="Minagawa J."/>
            <person name="Obokata J."/>
            <person name="Shigenobu S."/>
        </authorList>
    </citation>
    <scope>NUCLEOTIDE SEQUENCE [LARGE SCALE GENOMIC DNA]</scope>
</reference>
<feature type="region of interest" description="Disordered" evidence="1">
    <location>
        <begin position="204"/>
        <end position="224"/>
    </location>
</feature>
<name>A0AAV4CNE3_9GAST</name>
<comment type="caution">
    <text evidence="2">The sequence shown here is derived from an EMBL/GenBank/DDBJ whole genome shotgun (WGS) entry which is preliminary data.</text>
</comment>
<feature type="compositionally biased region" description="Low complexity" evidence="1">
    <location>
        <begin position="129"/>
        <end position="189"/>
    </location>
</feature>
<dbReference type="AlphaFoldDB" id="A0AAV4CNE3"/>
<feature type="compositionally biased region" description="Low complexity" evidence="1">
    <location>
        <begin position="206"/>
        <end position="218"/>
    </location>
</feature>
<proteinExistence type="predicted"/>